<evidence type="ECO:0000313" key="2">
    <source>
        <dbReference type="Proteomes" id="UP000579605"/>
    </source>
</evidence>
<protein>
    <submittedName>
        <fullName evidence="1">Uncharacterized protein</fullName>
    </submittedName>
</protein>
<dbReference type="RefSeq" id="WP_179785690.1">
    <property type="nucleotide sequence ID" value="NZ_BAAARR010000034.1"/>
</dbReference>
<organism evidence="1 2">
    <name type="scientific">Actinopolymorpha rutila</name>
    <dbReference type="NCBI Taxonomy" id="446787"/>
    <lineage>
        <taxon>Bacteria</taxon>
        <taxon>Bacillati</taxon>
        <taxon>Actinomycetota</taxon>
        <taxon>Actinomycetes</taxon>
        <taxon>Propionibacteriales</taxon>
        <taxon>Actinopolymorphaceae</taxon>
        <taxon>Actinopolymorpha</taxon>
    </lineage>
</organism>
<name>A0A852ZHA8_9ACTN</name>
<dbReference type="Proteomes" id="UP000579605">
    <property type="component" value="Unassembled WGS sequence"/>
</dbReference>
<evidence type="ECO:0000313" key="1">
    <source>
        <dbReference type="EMBL" id="NYH87666.1"/>
    </source>
</evidence>
<gene>
    <name evidence="1" type="ORF">F4554_000304</name>
</gene>
<reference evidence="1 2" key="1">
    <citation type="submission" date="2020-07" db="EMBL/GenBank/DDBJ databases">
        <title>Sequencing the genomes of 1000 actinobacteria strains.</title>
        <authorList>
            <person name="Klenk H.-P."/>
        </authorList>
    </citation>
    <scope>NUCLEOTIDE SEQUENCE [LARGE SCALE GENOMIC DNA]</scope>
    <source>
        <strain evidence="1 2">DSM 18448</strain>
    </source>
</reference>
<dbReference type="AlphaFoldDB" id="A0A852ZHA8"/>
<proteinExistence type="predicted"/>
<comment type="caution">
    <text evidence="1">The sequence shown here is derived from an EMBL/GenBank/DDBJ whole genome shotgun (WGS) entry which is preliminary data.</text>
</comment>
<accession>A0A852ZHA8</accession>
<dbReference type="EMBL" id="JACBZH010000001">
    <property type="protein sequence ID" value="NYH87666.1"/>
    <property type="molecule type" value="Genomic_DNA"/>
</dbReference>
<keyword evidence="2" id="KW-1185">Reference proteome</keyword>
<sequence>MPVCGPSPPGAEEIEAHGYDHVVFVDQGSNVERVNCPHCAVTTSTSWWQDRMDAAYETSFARLDVRMPCCGAETTLNELDYCWPAGFASAELRADSPARGWLGRDEQATVEAVYGHALRQIWARY</sequence>